<evidence type="ECO:0000313" key="2">
    <source>
        <dbReference type="Proteomes" id="UP000334990"/>
    </source>
</evidence>
<dbReference type="AlphaFoldDB" id="A0A5M3W7D5"/>
<sequence>MDRAEKIAAIRARRAENATRTEAIGTHLADVETALLTLERVRADLLDRVGEEPRERLSALGPGLRDLADKIALERAAVDRALARLRRGTLNIGVVGRARQGKSRLLQSLTGLTNREIPDGSGRFCTGVPSTIRHFDGQTYADVYYHSERSFVDEVVGLYYDRYGLGARPVSPRAFGASPLPSLPPDRASNPQAESAYGHLRAYHDAFPEYGPLIGRASPERVGDDRIRSFVAQDDPDGNPLHAFRAVRRVEISTKFHQSDLTGIAVIDLPGLGDTNLGDSRVLLAALEDDVDLVLFVRRPNPEGDGIHEVDVDLYGIAQSALPEIAMERRSFMILNHRASVDQDNLANAKSFAADLEKSPIRVAGVHITDCSKPEQVIAAFDPIVDYLLTTIDSLDETIISERVRRRGEIDQEVRLLIEQSSFVHQFAQPGDMSKLVFQELFRQTYENLAGALEDLVGEFRAERDAPETKLGEAVAAVLARARIDDGIPAADQIARRRNVEGSNIKAFSGLMDEARSHLSRQFLELDESLNETVTHMWARLATALRDPGELGHLSAQEGRAFLADLSGQIGQVRLHGPSEIRYALDIVLNFGLSYRGFFQHRIRPCLDGMSADNPETVRPDGDSSPKDVREYLDIAYQEALYRCEEALSGLLSEPNSAVFAIVEEFRDRVLRSRRTAEEWDALYWRHRSDVWSGEFDALAAETVHLQMWNEAIERLNTML</sequence>
<organism evidence="1 2">
    <name type="scientific">Acrocarpospora corrugata</name>
    <dbReference type="NCBI Taxonomy" id="35763"/>
    <lineage>
        <taxon>Bacteria</taxon>
        <taxon>Bacillati</taxon>
        <taxon>Actinomycetota</taxon>
        <taxon>Actinomycetes</taxon>
        <taxon>Streptosporangiales</taxon>
        <taxon>Streptosporangiaceae</taxon>
        <taxon>Acrocarpospora</taxon>
    </lineage>
</organism>
<dbReference type="InterPro" id="IPR027417">
    <property type="entry name" value="P-loop_NTPase"/>
</dbReference>
<dbReference type="CDD" id="cd00882">
    <property type="entry name" value="Ras_like_GTPase"/>
    <property type="match status" value="1"/>
</dbReference>
<dbReference type="SUPFAM" id="SSF52540">
    <property type="entry name" value="P-loop containing nucleoside triphosphate hydrolases"/>
    <property type="match status" value="1"/>
</dbReference>
<accession>A0A5M3W7D5</accession>
<proteinExistence type="predicted"/>
<evidence type="ECO:0008006" key="3">
    <source>
        <dbReference type="Google" id="ProtNLM"/>
    </source>
</evidence>
<dbReference type="Proteomes" id="UP000334990">
    <property type="component" value="Unassembled WGS sequence"/>
</dbReference>
<reference evidence="1 2" key="1">
    <citation type="submission" date="2019-10" db="EMBL/GenBank/DDBJ databases">
        <title>Whole genome shotgun sequence of Acrocarpospora corrugata NBRC 13972.</title>
        <authorList>
            <person name="Ichikawa N."/>
            <person name="Kimura A."/>
            <person name="Kitahashi Y."/>
            <person name="Komaki H."/>
            <person name="Oguchi A."/>
        </authorList>
    </citation>
    <scope>NUCLEOTIDE SEQUENCE [LARGE SCALE GENOMIC DNA]</scope>
    <source>
        <strain evidence="1 2">NBRC 13972</strain>
    </source>
</reference>
<name>A0A5M3W7D5_9ACTN</name>
<gene>
    <name evidence="1" type="ORF">Acor_63370</name>
</gene>
<dbReference type="Gene3D" id="3.40.50.300">
    <property type="entry name" value="P-loop containing nucleotide triphosphate hydrolases"/>
    <property type="match status" value="1"/>
</dbReference>
<protein>
    <recommendedName>
        <fullName evidence="3">Dynamin family protein</fullName>
    </recommendedName>
</protein>
<evidence type="ECO:0000313" key="1">
    <source>
        <dbReference type="EMBL" id="GES04269.1"/>
    </source>
</evidence>
<comment type="caution">
    <text evidence="1">The sequence shown here is derived from an EMBL/GenBank/DDBJ whole genome shotgun (WGS) entry which is preliminary data.</text>
</comment>
<keyword evidence="2" id="KW-1185">Reference proteome</keyword>
<dbReference type="RefSeq" id="WP_155340376.1">
    <property type="nucleotide sequence ID" value="NZ_BAAABN010000020.1"/>
</dbReference>
<dbReference type="OrthoDB" id="530015at2"/>
<dbReference type="EMBL" id="BLAD01000079">
    <property type="protein sequence ID" value="GES04269.1"/>
    <property type="molecule type" value="Genomic_DNA"/>
</dbReference>